<dbReference type="Proteomes" id="UP000249577">
    <property type="component" value="Unassembled WGS sequence"/>
</dbReference>
<keyword evidence="2" id="KW-0444">Lipid biosynthesis</keyword>
<dbReference type="NCBIfam" id="TIGR00147">
    <property type="entry name" value="YegS/Rv2252/BmrU family lipid kinase"/>
    <property type="match status" value="1"/>
</dbReference>
<keyword evidence="11" id="KW-1208">Phospholipid metabolism</keyword>
<dbReference type="InterPro" id="IPR005218">
    <property type="entry name" value="Diacylglycerol/lipid_kinase"/>
</dbReference>
<evidence type="ECO:0000256" key="5">
    <source>
        <dbReference type="ARBA" id="ARBA00022741"/>
    </source>
</evidence>
<evidence type="ECO:0000256" key="4">
    <source>
        <dbReference type="ARBA" id="ARBA00022723"/>
    </source>
</evidence>
<evidence type="ECO:0000256" key="3">
    <source>
        <dbReference type="ARBA" id="ARBA00022679"/>
    </source>
</evidence>
<keyword evidence="4" id="KW-0479">Metal-binding</keyword>
<dbReference type="PANTHER" id="PTHR12358">
    <property type="entry name" value="SPHINGOSINE KINASE"/>
    <property type="match status" value="1"/>
</dbReference>
<evidence type="ECO:0000256" key="1">
    <source>
        <dbReference type="ARBA" id="ARBA00001946"/>
    </source>
</evidence>
<evidence type="ECO:0000256" key="10">
    <source>
        <dbReference type="ARBA" id="ARBA00023209"/>
    </source>
</evidence>
<dbReference type="InterPro" id="IPR001206">
    <property type="entry name" value="Diacylglycerol_kinase_cat_dom"/>
</dbReference>
<dbReference type="Gene3D" id="3.40.50.10330">
    <property type="entry name" value="Probable inorganic polyphosphate/atp-NAD kinase, domain 1"/>
    <property type="match status" value="1"/>
</dbReference>
<keyword evidence="3" id="KW-0808">Transferase</keyword>
<accession>A0A2W5KLQ2</accession>
<gene>
    <name evidence="13" type="ORF">DI565_04670</name>
</gene>
<dbReference type="GO" id="GO:0005886">
    <property type="term" value="C:plasma membrane"/>
    <property type="evidence" value="ECO:0007669"/>
    <property type="project" value="TreeGrafter"/>
</dbReference>
<dbReference type="PANTHER" id="PTHR12358:SF106">
    <property type="entry name" value="LIPID KINASE YEGS"/>
    <property type="match status" value="1"/>
</dbReference>
<name>A0A2W5KLQ2_ANCNO</name>
<dbReference type="EMBL" id="QFPN01000002">
    <property type="protein sequence ID" value="PZQ18011.1"/>
    <property type="molecule type" value="Genomic_DNA"/>
</dbReference>
<evidence type="ECO:0000256" key="9">
    <source>
        <dbReference type="ARBA" id="ARBA00023098"/>
    </source>
</evidence>
<evidence type="ECO:0000256" key="11">
    <source>
        <dbReference type="ARBA" id="ARBA00023264"/>
    </source>
</evidence>
<dbReference type="Pfam" id="PF19279">
    <property type="entry name" value="YegS_C"/>
    <property type="match status" value="1"/>
</dbReference>
<dbReference type="Gene3D" id="2.60.200.40">
    <property type="match status" value="1"/>
</dbReference>
<dbReference type="Pfam" id="PF00781">
    <property type="entry name" value="DAGK_cat"/>
    <property type="match status" value="1"/>
</dbReference>
<keyword evidence="5" id="KW-0547">Nucleotide-binding</keyword>
<dbReference type="InterPro" id="IPR016064">
    <property type="entry name" value="NAD/diacylglycerol_kinase_sf"/>
</dbReference>
<evidence type="ECO:0000259" key="12">
    <source>
        <dbReference type="PROSITE" id="PS50146"/>
    </source>
</evidence>
<evidence type="ECO:0000256" key="6">
    <source>
        <dbReference type="ARBA" id="ARBA00022777"/>
    </source>
</evidence>
<dbReference type="SUPFAM" id="SSF111331">
    <property type="entry name" value="NAD kinase/diacylglycerol kinase-like"/>
    <property type="match status" value="1"/>
</dbReference>
<protein>
    <submittedName>
        <fullName evidence="13">Lipid kinase</fullName>
    </submittedName>
</protein>
<keyword evidence="7" id="KW-0067">ATP-binding</keyword>
<dbReference type="GO" id="GO:0016301">
    <property type="term" value="F:kinase activity"/>
    <property type="evidence" value="ECO:0007669"/>
    <property type="project" value="UniProtKB-KW"/>
</dbReference>
<dbReference type="InterPro" id="IPR050187">
    <property type="entry name" value="Lipid_Phosphate_FormReg"/>
</dbReference>
<evidence type="ECO:0000313" key="14">
    <source>
        <dbReference type="Proteomes" id="UP000249577"/>
    </source>
</evidence>
<proteinExistence type="predicted"/>
<feature type="domain" description="DAGKc" evidence="12">
    <location>
        <begin position="1"/>
        <end position="127"/>
    </location>
</feature>
<sequence>MRRRALLIVNVNSRSGAEVLERVLEGLAVRGIEPLHREADGREALPALIRQHADEIDLVVAAGGDGTLNAAAPGLLEISRPLGVLPVGTANDLARTLGLPVDLDAAMDVVAEGATRRIDLGLVNDTPFFNVASLGLSVELAEALTGDLKKRFGKLGYAIAAVRTLSKAKPFRAEIVSEGRKVRSLTLQVAVGNGKFYGGGNQVYEAAVVDDGVLDLYSLEFTRAWRLVLMLKALRFGQHGSWREIRNMRGADFEIRTRRPRPVNADGEIVTETPARFRILPRALEVIVPRGRETYRA</sequence>
<dbReference type="InterPro" id="IPR045540">
    <property type="entry name" value="YegS/DAGK_C"/>
</dbReference>
<dbReference type="InterPro" id="IPR017438">
    <property type="entry name" value="ATP-NAD_kinase_N"/>
</dbReference>
<dbReference type="GO" id="GO:0005524">
    <property type="term" value="F:ATP binding"/>
    <property type="evidence" value="ECO:0007669"/>
    <property type="project" value="UniProtKB-KW"/>
</dbReference>
<dbReference type="AlphaFoldDB" id="A0A2W5KLQ2"/>
<keyword evidence="9" id="KW-0443">Lipid metabolism</keyword>
<evidence type="ECO:0000256" key="2">
    <source>
        <dbReference type="ARBA" id="ARBA00022516"/>
    </source>
</evidence>
<comment type="cofactor">
    <cofactor evidence="1">
        <name>Mg(2+)</name>
        <dbReference type="ChEBI" id="CHEBI:18420"/>
    </cofactor>
</comment>
<keyword evidence="8" id="KW-0460">Magnesium</keyword>
<evidence type="ECO:0000256" key="8">
    <source>
        <dbReference type="ARBA" id="ARBA00022842"/>
    </source>
</evidence>
<dbReference type="GO" id="GO:0008654">
    <property type="term" value="P:phospholipid biosynthetic process"/>
    <property type="evidence" value="ECO:0007669"/>
    <property type="project" value="UniProtKB-KW"/>
</dbReference>
<keyword evidence="6 13" id="KW-0418">Kinase</keyword>
<reference evidence="13 14" key="1">
    <citation type="submission" date="2017-08" db="EMBL/GenBank/DDBJ databases">
        <title>Infants hospitalized years apart are colonized by the same room-sourced microbial strains.</title>
        <authorList>
            <person name="Brooks B."/>
            <person name="Olm M.R."/>
            <person name="Firek B.A."/>
            <person name="Baker R."/>
            <person name="Thomas B.C."/>
            <person name="Morowitz M.J."/>
            <person name="Banfield J.F."/>
        </authorList>
    </citation>
    <scope>NUCLEOTIDE SEQUENCE [LARGE SCALE GENOMIC DNA]</scope>
    <source>
        <strain evidence="13">S2_005_003_R2_43</strain>
    </source>
</reference>
<dbReference type="GO" id="GO:0046872">
    <property type="term" value="F:metal ion binding"/>
    <property type="evidence" value="ECO:0007669"/>
    <property type="project" value="UniProtKB-KW"/>
</dbReference>
<dbReference type="SMART" id="SM00046">
    <property type="entry name" value="DAGKc"/>
    <property type="match status" value="1"/>
</dbReference>
<evidence type="ECO:0000256" key="7">
    <source>
        <dbReference type="ARBA" id="ARBA00022840"/>
    </source>
</evidence>
<keyword evidence="10" id="KW-0594">Phospholipid biosynthesis</keyword>
<evidence type="ECO:0000313" key="13">
    <source>
        <dbReference type="EMBL" id="PZQ18011.1"/>
    </source>
</evidence>
<dbReference type="NCBIfam" id="NF009604">
    <property type="entry name" value="PRK13057.1"/>
    <property type="match status" value="1"/>
</dbReference>
<dbReference type="PROSITE" id="PS50146">
    <property type="entry name" value="DAGK"/>
    <property type="match status" value="1"/>
</dbReference>
<organism evidence="13 14">
    <name type="scientific">Ancylobacter novellus</name>
    <name type="common">Thiobacillus novellus</name>
    <dbReference type="NCBI Taxonomy" id="921"/>
    <lineage>
        <taxon>Bacteria</taxon>
        <taxon>Pseudomonadati</taxon>
        <taxon>Pseudomonadota</taxon>
        <taxon>Alphaproteobacteria</taxon>
        <taxon>Hyphomicrobiales</taxon>
        <taxon>Xanthobacteraceae</taxon>
        <taxon>Ancylobacter</taxon>
    </lineage>
</organism>
<comment type="caution">
    <text evidence="13">The sequence shown here is derived from an EMBL/GenBank/DDBJ whole genome shotgun (WGS) entry which is preliminary data.</text>
</comment>